<name>A0A7I7STI7_9MYCO</name>
<sequence length="83" mass="9193">MMAKLDEMVRTTVTQVRASAMPRTDSTKRSGLRRMFAQANRRRHPMVLFPDEVAIGGGREITVEAGVSTPPIFGAPCFADRSR</sequence>
<reference evidence="1 2" key="1">
    <citation type="journal article" date="2019" name="Emerg. Microbes Infect.">
        <title>Comprehensive subspecies identification of 175 nontuberculous mycobacteria species based on 7547 genomic profiles.</title>
        <authorList>
            <person name="Matsumoto Y."/>
            <person name="Kinjo T."/>
            <person name="Motooka D."/>
            <person name="Nabeya D."/>
            <person name="Jung N."/>
            <person name="Uechi K."/>
            <person name="Horii T."/>
            <person name="Iida T."/>
            <person name="Fujita J."/>
            <person name="Nakamura S."/>
        </authorList>
    </citation>
    <scope>NUCLEOTIDE SEQUENCE [LARGE SCALE GENOMIC DNA]</scope>
    <source>
        <strain evidence="1 2">JCM 30395</strain>
    </source>
</reference>
<organism evidence="1 2">
    <name type="scientific">Mycolicibacterium sarraceniae</name>
    <dbReference type="NCBI Taxonomy" id="1534348"/>
    <lineage>
        <taxon>Bacteria</taxon>
        <taxon>Bacillati</taxon>
        <taxon>Actinomycetota</taxon>
        <taxon>Actinomycetes</taxon>
        <taxon>Mycobacteriales</taxon>
        <taxon>Mycobacteriaceae</taxon>
        <taxon>Mycolicibacterium</taxon>
    </lineage>
</organism>
<protein>
    <submittedName>
        <fullName evidence="1">Uncharacterized protein</fullName>
    </submittedName>
</protein>
<dbReference type="Proteomes" id="UP000466445">
    <property type="component" value="Chromosome"/>
</dbReference>
<dbReference type="KEGG" id="msar:MSAR_31690"/>
<evidence type="ECO:0000313" key="2">
    <source>
        <dbReference type="Proteomes" id="UP000466445"/>
    </source>
</evidence>
<accession>A0A7I7STI7</accession>
<proteinExistence type="predicted"/>
<gene>
    <name evidence="1" type="ORF">MSAR_31690</name>
</gene>
<dbReference type="EMBL" id="AP022595">
    <property type="protein sequence ID" value="BBY60033.1"/>
    <property type="molecule type" value="Genomic_DNA"/>
</dbReference>
<evidence type="ECO:0000313" key="1">
    <source>
        <dbReference type="EMBL" id="BBY60033.1"/>
    </source>
</evidence>
<keyword evidence="2" id="KW-1185">Reference proteome</keyword>
<dbReference type="AlphaFoldDB" id="A0A7I7STI7"/>